<evidence type="ECO:0000313" key="3">
    <source>
        <dbReference type="Proteomes" id="UP000815677"/>
    </source>
</evidence>
<dbReference type="Proteomes" id="UP000815677">
    <property type="component" value="Unassembled WGS sequence"/>
</dbReference>
<feature type="region of interest" description="Disordered" evidence="1">
    <location>
        <begin position="68"/>
        <end position="87"/>
    </location>
</feature>
<sequence>PAGATTTTVLGNPNTTAASTTPASAAAPIPVTTFSFGAAAKPAETAPAASSSTTTTAPAAAVFNFGAPKPASDSTTPAGSPSPSNPFGHFAAARKPSAFGATTTSAAPCAFAFGAARKRFVCVWCTKACGDDCDCDNCSFSRCILGSGTTGTTRPLRPHHKVNVDNGCSSAYFWQRHCLWNIGFLCATEAGAASTSLFGGADAAAAAAQPGPNVFGFGALSTQTQMR</sequence>
<proteinExistence type="predicted"/>
<keyword evidence="3" id="KW-1185">Reference proteome</keyword>
<feature type="compositionally biased region" description="Polar residues" evidence="1">
    <location>
        <begin position="72"/>
        <end position="82"/>
    </location>
</feature>
<reference evidence="2" key="1">
    <citation type="submission" date="2014-09" db="EMBL/GenBank/DDBJ databases">
        <title>Genome sequence of the luminous mushroom Mycena chlorophos for searching fungal bioluminescence genes.</title>
        <authorList>
            <person name="Tanaka Y."/>
            <person name="Kasuga D."/>
            <person name="Oba Y."/>
            <person name="Hase S."/>
            <person name="Sato K."/>
            <person name="Oba Y."/>
            <person name="Sakakibara Y."/>
        </authorList>
    </citation>
    <scope>NUCLEOTIDE SEQUENCE</scope>
</reference>
<organism evidence="2 3">
    <name type="scientific">Mycena chlorophos</name>
    <name type="common">Agaric fungus</name>
    <name type="synonym">Agaricus chlorophos</name>
    <dbReference type="NCBI Taxonomy" id="658473"/>
    <lineage>
        <taxon>Eukaryota</taxon>
        <taxon>Fungi</taxon>
        <taxon>Dikarya</taxon>
        <taxon>Basidiomycota</taxon>
        <taxon>Agaricomycotina</taxon>
        <taxon>Agaricomycetes</taxon>
        <taxon>Agaricomycetidae</taxon>
        <taxon>Agaricales</taxon>
        <taxon>Marasmiineae</taxon>
        <taxon>Mycenaceae</taxon>
        <taxon>Mycena</taxon>
    </lineage>
</organism>
<dbReference type="EMBL" id="DF844310">
    <property type="protein sequence ID" value="GAT48143.1"/>
    <property type="molecule type" value="Genomic_DNA"/>
</dbReference>
<gene>
    <name evidence="2" type="ORF">MCHLO_05575</name>
</gene>
<name>A0ABQ0LAI6_MYCCL</name>
<evidence type="ECO:0000256" key="1">
    <source>
        <dbReference type="SAM" id="MobiDB-lite"/>
    </source>
</evidence>
<accession>A0ABQ0LAI6</accession>
<feature type="region of interest" description="Disordered" evidence="1">
    <location>
        <begin position="1"/>
        <end position="24"/>
    </location>
</feature>
<feature type="non-terminal residue" evidence="2">
    <location>
        <position position="1"/>
    </location>
</feature>
<evidence type="ECO:0000313" key="2">
    <source>
        <dbReference type="EMBL" id="GAT48143.1"/>
    </source>
</evidence>
<protein>
    <submittedName>
        <fullName evidence="2">Uncharacterized protein</fullName>
    </submittedName>
</protein>